<accession>A0A420VGS1</accession>
<sequence>MSRCRNLPVTEKIHSLKSKQGYTEEEIDQAYEYIARLKELYKADDDSREKIRM</sequence>
<proteinExistence type="predicted"/>
<evidence type="ECO:0000313" key="1">
    <source>
        <dbReference type="EMBL" id="RKO62746.1"/>
    </source>
</evidence>
<protein>
    <submittedName>
        <fullName evidence="1">Uncharacterized protein</fullName>
    </submittedName>
</protein>
<comment type="caution">
    <text evidence="1">The sequence shown here is derived from an EMBL/GenBank/DDBJ whole genome shotgun (WGS) entry which is preliminary data.</text>
</comment>
<evidence type="ECO:0000313" key="2">
    <source>
        <dbReference type="Proteomes" id="UP000286235"/>
    </source>
</evidence>
<organism evidence="1 2">
    <name type="scientific">Caldibacillus debilis GB1</name>
    <dbReference type="NCBI Taxonomy" id="1339248"/>
    <lineage>
        <taxon>Bacteria</taxon>
        <taxon>Bacillati</taxon>
        <taxon>Bacillota</taxon>
        <taxon>Bacilli</taxon>
        <taxon>Bacillales</taxon>
        <taxon>Bacillaceae</taxon>
        <taxon>Caldibacillus</taxon>
    </lineage>
</organism>
<name>A0A420VGS1_9BACI</name>
<dbReference type="EMBL" id="AZRV01000012">
    <property type="protein sequence ID" value="RKO62746.1"/>
    <property type="molecule type" value="Genomic_DNA"/>
</dbReference>
<keyword evidence="2" id="KW-1185">Reference proteome</keyword>
<dbReference type="Proteomes" id="UP000286235">
    <property type="component" value="Unassembled WGS sequence"/>
</dbReference>
<gene>
    <name evidence="1" type="ORF">Cdeb_00475</name>
</gene>
<dbReference type="AlphaFoldDB" id="A0A420VGS1"/>
<reference evidence="1 2" key="1">
    <citation type="submission" date="2013-12" db="EMBL/GenBank/DDBJ databases">
        <title>Genome and proteome characterization of Caldibacillus debilis GB1 derived from a cellulolytic aero-tolerant co-culture.</title>
        <authorList>
            <person name="Wushke S.T."/>
            <person name="Zhang X."/>
            <person name="Fristensky B."/>
            <person name="Wilkins J.A."/>
            <person name="Levin D.B."/>
            <person name="Sparling R."/>
        </authorList>
    </citation>
    <scope>NUCLEOTIDE SEQUENCE [LARGE SCALE GENOMIC DNA]</scope>
    <source>
        <strain evidence="1 2">GB1</strain>
    </source>
</reference>